<feature type="transmembrane region" description="Helical" evidence="1">
    <location>
        <begin position="209"/>
        <end position="231"/>
    </location>
</feature>
<organism evidence="2">
    <name type="scientific">Streptomyces sp. NBC_00003</name>
    <dbReference type="NCBI Taxonomy" id="2903608"/>
    <lineage>
        <taxon>Bacteria</taxon>
        <taxon>Bacillati</taxon>
        <taxon>Actinomycetota</taxon>
        <taxon>Actinomycetes</taxon>
        <taxon>Kitasatosporales</taxon>
        <taxon>Streptomycetaceae</taxon>
        <taxon>Streptomyces</taxon>
    </lineage>
</organism>
<sequence>MGDDPVLRARALLIARLAIALYLIELLLNLARPHLLPDEPALSIFYELPGSSGSIGKLLSTPRLVFWAVLAGIVAGAAIQIFAALTRRKAEAGGGRRAIVLTWITLGCLLLPFGLIPLTVVFSYFPVALLCLPSTALVLLALRATVRFGRLSWAALLLAFGWGALIVFGLGRAYTSLGFGTLYGYLGPKAGTTDLSGFTKNLSHTMDLLVVHLSLANGLVIAAGVALLLMLLRHRVTDAVTGLILGAAVGLGYNFVESILFIKIYGSLGAFFGPTGGFEYWIRQSIGLLGGQVTFGALVGAGLGAAVGARQRGKLVVAGLLAGIGGSAGAETISGWLAGRASDHIQTGSTLDTLVISPLLWMLPQLPFLAIAVALLVVGLRTRGGLLRDALAAEATPAGPVTPAEASVLASPPLRFWALVRTWRTHGRRIALALHRLQCAQLDLAAWRAGDDPEMADEEDELRARVMRVKGEPKAVRL</sequence>
<dbReference type="AlphaFoldDB" id="A0AAU2VEY4"/>
<dbReference type="GO" id="GO:0008233">
    <property type="term" value="F:peptidase activity"/>
    <property type="evidence" value="ECO:0007669"/>
    <property type="project" value="UniProtKB-KW"/>
</dbReference>
<accession>A0AAU2VEY4</accession>
<proteinExistence type="predicted"/>
<gene>
    <name evidence="2" type="ORF">OG549_38590</name>
</gene>
<dbReference type="Pfam" id="PF13367">
    <property type="entry name" value="PrsW-protease"/>
    <property type="match status" value="1"/>
</dbReference>
<feature type="transmembrane region" description="Helical" evidence="1">
    <location>
        <begin position="12"/>
        <end position="31"/>
    </location>
</feature>
<keyword evidence="2" id="KW-0378">Hydrolase</keyword>
<protein>
    <submittedName>
        <fullName evidence="2">PrsW family glutamic-type intramembrane protease</fullName>
        <ecNumber evidence="2">3.4.-.-</ecNumber>
    </submittedName>
</protein>
<keyword evidence="1" id="KW-0812">Transmembrane</keyword>
<feature type="transmembrane region" description="Helical" evidence="1">
    <location>
        <begin position="64"/>
        <end position="86"/>
    </location>
</feature>
<dbReference type="EC" id="3.4.-.-" evidence="2"/>
<dbReference type="GO" id="GO:0006508">
    <property type="term" value="P:proteolysis"/>
    <property type="evidence" value="ECO:0007669"/>
    <property type="project" value="UniProtKB-KW"/>
</dbReference>
<dbReference type="EMBL" id="CP108318">
    <property type="protein sequence ID" value="WTW66070.1"/>
    <property type="molecule type" value="Genomic_DNA"/>
</dbReference>
<feature type="transmembrane region" description="Helical" evidence="1">
    <location>
        <begin position="122"/>
        <end position="142"/>
    </location>
</feature>
<evidence type="ECO:0000256" key="1">
    <source>
        <dbReference type="SAM" id="Phobius"/>
    </source>
</evidence>
<keyword evidence="1" id="KW-1133">Transmembrane helix</keyword>
<keyword evidence="2" id="KW-0645">Protease</keyword>
<feature type="transmembrane region" description="Helical" evidence="1">
    <location>
        <begin position="315"/>
        <end position="339"/>
    </location>
</feature>
<evidence type="ECO:0000313" key="2">
    <source>
        <dbReference type="EMBL" id="WTW66070.1"/>
    </source>
</evidence>
<reference evidence="2" key="1">
    <citation type="submission" date="2022-10" db="EMBL/GenBank/DDBJ databases">
        <title>The complete genomes of actinobacterial strains from the NBC collection.</title>
        <authorList>
            <person name="Joergensen T.S."/>
            <person name="Alvarez Arevalo M."/>
            <person name="Sterndorff E.B."/>
            <person name="Faurdal D."/>
            <person name="Vuksanovic O."/>
            <person name="Mourched A.-S."/>
            <person name="Charusanti P."/>
            <person name="Shaw S."/>
            <person name="Blin K."/>
            <person name="Weber T."/>
        </authorList>
    </citation>
    <scope>NUCLEOTIDE SEQUENCE</scope>
    <source>
        <strain evidence="2">NBC_00003</strain>
    </source>
</reference>
<feature type="transmembrane region" description="Helical" evidence="1">
    <location>
        <begin position="98"/>
        <end position="116"/>
    </location>
</feature>
<keyword evidence="1" id="KW-0472">Membrane</keyword>
<feature type="transmembrane region" description="Helical" evidence="1">
    <location>
        <begin position="154"/>
        <end position="174"/>
    </location>
</feature>
<dbReference type="InterPro" id="IPR026898">
    <property type="entry name" value="PrsW"/>
</dbReference>
<feature type="transmembrane region" description="Helical" evidence="1">
    <location>
        <begin position="286"/>
        <end position="308"/>
    </location>
</feature>
<feature type="transmembrane region" description="Helical" evidence="1">
    <location>
        <begin position="359"/>
        <end position="380"/>
    </location>
</feature>
<feature type="transmembrane region" description="Helical" evidence="1">
    <location>
        <begin position="243"/>
        <end position="266"/>
    </location>
</feature>
<name>A0AAU2VEY4_9ACTN</name>